<dbReference type="GO" id="GO:0004077">
    <property type="term" value="F:biotin--[biotin carboxyl-carrier protein] ligase activity"/>
    <property type="evidence" value="ECO:0007669"/>
    <property type="project" value="UniProtKB-EC"/>
</dbReference>
<dbReference type="GO" id="GO:0005737">
    <property type="term" value="C:cytoplasm"/>
    <property type="evidence" value="ECO:0007669"/>
    <property type="project" value="TreeGrafter"/>
</dbReference>
<dbReference type="AlphaFoldDB" id="A0A9D2JET3"/>
<dbReference type="InterPro" id="IPR004408">
    <property type="entry name" value="Biotin_CoA_COase_ligase"/>
</dbReference>
<dbReference type="PANTHER" id="PTHR12835:SF5">
    <property type="entry name" value="BIOTIN--PROTEIN LIGASE"/>
    <property type="match status" value="1"/>
</dbReference>
<dbReference type="EC" id="6.3.4.15" evidence="3"/>
<feature type="domain" description="BPL/LPL catalytic" evidence="2">
    <location>
        <begin position="1"/>
        <end position="174"/>
    </location>
</feature>
<gene>
    <name evidence="3" type="ORF">IAA19_06515</name>
</gene>
<accession>A0A9D2JET3</accession>
<dbReference type="PROSITE" id="PS51733">
    <property type="entry name" value="BPL_LPL_CATALYTIC"/>
    <property type="match status" value="1"/>
</dbReference>
<dbReference type="Pfam" id="PF03099">
    <property type="entry name" value="BPL_LplA_LipB"/>
    <property type="match status" value="1"/>
</dbReference>
<reference evidence="3" key="1">
    <citation type="journal article" date="2021" name="PeerJ">
        <title>Extensive microbial diversity within the chicken gut microbiome revealed by metagenomics and culture.</title>
        <authorList>
            <person name="Gilroy R."/>
            <person name="Ravi A."/>
            <person name="Getino M."/>
            <person name="Pursley I."/>
            <person name="Horton D.L."/>
            <person name="Alikhan N.F."/>
            <person name="Baker D."/>
            <person name="Gharbi K."/>
            <person name="Hall N."/>
            <person name="Watson M."/>
            <person name="Adriaenssens E.M."/>
            <person name="Foster-Nyarko E."/>
            <person name="Jarju S."/>
            <person name="Secka A."/>
            <person name="Antonio M."/>
            <person name="Oren A."/>
            <person name="Chaudhuri R.R."/>
            <person name="La Ragione R."/>
            <person name="Hildebrand F."/>
            <person name="Pallen M.J."/>
        </authorList>
    </citation>
    <scope>NUCLEOTIDE SEQUENCE</scope>
    <source>
        <strain evidence="3">ChiHjej12B11-14209</strain>
    </source>
</reference>
<dbReference type="PANTHER" id="PTHR12835">
    <property type="entry name" value="BIOTIN PROTEIN LIGASE"/>
    <property type="match status" value="1"/>
</dbReference>
<dbReference type="CDD" id="cd16442">
    <property type="entry name" value="BPL"/>
    <property type="match status" value="1"/>
</dbReference>
<dbReference type="SUPFAM" id="SSF55681">
    <property type="entry name" value="Class II aaRS and biotin synthetases"/>
    <property type="match status" value="1"/>
</dbReference>
<dbReference type="Gene3D" id="3.30.930.10">
    <property type="entry name" value="Bira Bifunctional Protein, Domain 2"/>
    <property type="match status" value="1"/>
</dbReference>
<dbReference type="Proteomes" id="UP000824062">
    <property type="component" value="Unassembled WGS sequence"/>
</dbReference>
<keyword evidence="1 3" id="KW-0436">Ligase</keyword>
<dbReference type="NCBIfam" id="TIGR00121">
    <property type="entry name" value="birA_ligase"/>
    <property type="match status" value="1"/>
</dbReference>
<evidence type="ECO:0000313" key="4">
    <source>
        <dbReference type="Proteomes" id="UP000824062"/>
    </source>
</evidence>
<dbReference type="EMBL" id="DXBM01000051">
    <property type="protein sequence ID" value="HIZ46657.1"/>
    <property type="molecule type" value="Genomic_DNA"/>
</dbReference>
<proteinExistence type="predicted"/>
<dbReference type="InterPro" id="IPR045864">
    <property type="entry name" value="aa-tRNA-synth_II/BPL/LPL"/>
</dbReference>
<comment type="caution">
    <text evidence="3">The sequence shown here is derived from an EMBL/GenBank/DDBJ whole genome shotgun (WGS) entry which is preliminary data.</text>
</comment>
<sequence>MREELLVLESTGSTNDDALALGREGAPHGSAVAARLQTAGRGRRGHAWESPRGNLYLSVVLRPQVSPTRLPGLAAACGLGVLDGLKELGIANEAQLKWPNDVLARRRKLAGILVEASRDNAGEPFAVCGVGVNVARTPRGMGAVCLAELGAEPSLTELAEALRAGVARRAAEWASLPGELPLDGIVDEYEACLAWRGEKVRALAASDGTELARGVLEGVDRWGRAVVDGVAYASELASLRPIP</sequence>
<evidence type="ECO:0000259" key="2">
    <source>
        <dbReference type="PROSITE" id="PS51733"/>
    </source>
</evidence>
<dbReference type="InterPro" id="IPR004143">
    <property type="entry name" value="BPL_LPL_catalytic"/>
</dbReference>
<protein>
    <submittedName>
        <fullName evidence="3">Biotin--[acetyl-CoA-carboxylase] ligase</fullName>
        <ecNumber evidence="3">6.3.4.15</ecNumber>
    </submittedName>
</protein>
<name>A0A9D2JET3_9ACTN</name>
<organism evidence="3 4">
    <name type="scientific">Candidatus Olsenella pullistercoris</name>
    <dbReference type="NCBI Taxonomy" id="2838712"/>
    <lineage>
        <taxon>Bacteria</taxon>
        <taxon>Bacillati</taxon>
        <taxon>Actinomycetota</taxon>
        <taxon>Coriobacteriia</taxon>
        <taxon>Coriobacteriales</taxon>
        <taxon>Atopobiaceae</taxon>
        <taxon>Olsenella</taxon>
    </lineage>
</organism>
<evidence type="ECO:0000256" key="1">
    <source>
        <dbReference type="ARBA" id="ARBA00022598"/>
    </source>
</evidence>
<reference evidence="3" key="2">
    <citation type="submission" date="2021-04" db="EMBL/GenBank/DDBJ databases">
        <authorList>
            <person name="Gilroy R."/>
        </authorList>
    </citation>
    <scope>NUCLEOTIDE SEQUENCE</scope>
    <source>
        <strain evidence="3">ChiHjej12B11-14209</strain>
    </source>
</reference>
<evidence type="ECO:0000313" key="3">
    <source>
        <dbReference type="EMBL" id="HIZ46657.1"/>
    </source>
</evidence>